<reference evidence="2" key="1">
    <citation type="journal article" date="2022" name="Mol. Ecol. Resour.">
        <title>The genomes of chicory, endive, great burdock and yacon provide insights into Asteraceae palaeo-polyploidization history and plant inulin production.</title>
        <authorList>
            <person name="Fan W."/>
            <person name="Wang S."/>
            <person name="Wang H."/>
            <person name="Wang A."/>
            <person name="Jiang F."/>
            <person name="Liu H."/>
            <person name="Zhao H."/>
            <person name="Xu D."/>
            <person name="Zhang Y."/>
        </authorList>
    </citation>
    <scope>NUCLEOTIDE SEQUENCE [LARGE SCALE GENOMIC DNA]</scope>
    <source>
        <strain evidence="2">cv. Punajuju</strain>
    </source>
</reference>
<accession>A0ACB9EYT2</accession>
<protein>
    <submittedName>
        <fullName evidence="1">Uncharacterized protein</fullName>
    </submittedName>
</protein>
<dbReference type="Proteomes" id="UP001055811">
    <property type="component" value="Linkage Group LG03"/>
</dbReference>
<comment type="caution">
    <text evidence="1">The sequence shown here is derived from an EMBL/GenBank/DDBJ whole genome shotgun (WGS) entry which is preliminary data.</text>
</comment>
<reference evidence="1 2" key="2">
    <citation type="journal article" date="2022" name="Mol. Ecol. Resour.">
        <title>The genomes of chicory, endive, great burdock and yacon provide insights into Asteraceae paleo-polyploidization history and plant inulin production.</title>
        <authorList>
            <person name="Fan W."/>
            <person name="Wang S."/>
            <person name="Wang H."/>
            <person name="Wang A."/>
            <person name="Jiang F."/>
            <person name="Liu H."/>
            <person name="Zhao H."/>
            <person name="Xu D."/>
            <person name="Zhang Y."/>
        </authorList>
    </citation>
    <scope>NUCLEOTIDE SEQUENCE [LARGE SCALE GENOMIC DNA]</scope>
    <source>
        <strain evidence="2">cv. Punajuju</strain>
        <tissue evidence="1">Leaves</tissue>
    </source>
</reference>
<dbReference type="EMBL" id="CM042011">
    <property type="protein sequence ID" value="KAI3763866.1"/>
    <property type="molecule type" value="Genomic_DNA"/>
</dbReference>
<evidence type="ECO:0000313" key="2">
    <source>
        <dbReference type="Proteomes" id="UP001055811"/>
    </source>
</evidence>
<organism evidence="1 2">
    <name type="scientific">Cichorium intybus</name>
    <name type="common">Chicory</name>
    <dbReference type="NCBI Taxonomy" id="13427"/>
    <lineage>
        <taxon>Eukaryota</taxon>
        <taxon>Viridiplantae</taxon>
        <taxon>Streptophyta</taxon>
        <taxon>Embryophyta</taxon>
        <taxon>Tracheophyta</taxon>
        <taxon>Spermatophyta</taxon>
        <taxon>Magnoliopsida</taxon>
        <taxon>eudicotyledons</taxon>
        <taxon>Gunneridae</taxon>
        <taxon>Pentapetalae</taxon>
        <taxon>asterids</taxon>
        <taxon>campanulids</taxon>
        <taxon>Asterales</taxon>
        <taxon>Asteraceae</taxon>
        <taxon>Cichorioideae</taxon>
        <taxon>Cichorieae</taxon>
        <taxon>Cichoriinae</taxon>
        <taxon>Cichorium</taxon>
    </lineage>
</organism>
<proteinExistence type="predicted"/>
<sequence length="573" mass="67193">MEKSAPEGKTVSVFVNWEEVSSTNQRGRREVRYYLKRRDGTSDLAVVGKEKKPGYETKMSSSSFRYRYAIRDKSLFPSSDIPFETSSKLRSRRQVIDWLSSLVTDGSFSHPPQYVDGFLGAKDTSRFKLQNKQEFLWVGSFWTCKKKRKHYESYTRSGVKISVHDFVYVLAEENKRLVAYLEDLYEDSRRTKMAVVRWFHKVDEVVLDLPHTYNDKEIFFSLCIQDLSIECIDGLATILSPQHYEKFLKIDDVCPKMDLFLCQNQFEDEVIKPFDITQLKGYWNQPVHKLISRNSDADVANVRPKKRLRRLVDREYEYTIGSEIEVLSQDSGIKGVWFKALIIKKHKDKIKVRYQDLKDAVDESLNLEEWVLTSRVAVLDEMGIRYSGRMTVRPSRFLKKVDFFADFDVGCVVDAWWNDGWWEGIVVEKENDEKDGNKIHVYFPWEKKRLIFGCKDLRFSQEWFGGEWKRIKNRKDLVALISSDTQTTKSHDNVSGLTDHKGQNGDFEVMGCYSKEDLIANLKWDWSTKKRMQRLSTLKTRNHGGFVMDHENFKFICDSSPFCPPLRSLVMSR</sequence>
<name>A0ACB9EYT2_CICIN</name>
<evidence type="ECO:0000313" key="1">
    <source>
        <dbReference type="EMBL" id="KAI3763866.1"/>
    </source>
</evidence>
<keyword evidence="2" id="KW-1185">Reference proteome</keyword>
<gene>
    <name evidence="1" type="ORF">L2E82_13864</name>
</gene>